<keyword evidence="5" id="KW-0720">Serine protease</keyword>
<dbReference type="SUPFAM" id="SSF141986">
    <property type="entry name" value="LD-carboxypeptidase A C-terminal domain-like"/>
    <property type="match status" value="1"/>
</dbReference>
<evidence type="ECO:0000313" key="10">
    <source>
        <dbReference type="Proteomes" id="UP000215214"/>
    </source>
</evidence>
<evidence type="ECO:0000256" key="4">
    <source>
        <dbReference type="ARBA" id="ARBA00022801"/>
    </source>
</evidence>
<dbReference type="EMBL" id="LT899436">
    <property type="protein sequence ID" value="SNR17408.1"/>
    <property type="molecule type" value="Genomic_DNA"/>
</dbReference>
<protein>
    <submittedName>
        <fullName evidence="9">Putative carboxypeptidase</fullName>
    </submittedName>
</protein>
<name>A0A238UFR4_9FLAO</name>
<dbReference type="InterPro" id="IPR040921">
    <property type="entry name" value="Peptidase_S66C"/>
</dbReference>
<feature type="domain" description="LD-carboxypeptidase N-terminal" evidence="7">
    <location>
        <begin position="15"/>
        <end position="132"/>
    </location>
</feature>
<dbReference type="InterPro" id="IPR027461">
    <property type="entry name" value="Carboxypeptidase_A_C_sf"/>
</dbReference>
<keyword evidence="4" id="KW-0378">Hydrolase</keyword>
<dbReference type="Pfam" id="PF17676">
    <property type="entry name" value="Peptidase_S66C"/>
    <property type="match status" value="1"/>
</dbReference>
<feature type="active site" description="Nucleophile" evidence="6">
    <location>
        <position position="113"/>
    </location>
</feature>
<dbReference type="InterPro" id="IPR027478">
    <property type="entry name" value="LdcA_N"/>
</dbReference>
<feature type="domain" description="LD-carboxypeptidase C-terminal" evidence="8">
    <location>
        <begin position="177"/>
        <end position="292"/>
    </location>
</feature>
<feature type="active site" description="Charge relay system" evidence="6">
    <location>
        <position position="277"/>
    </location>
</feature>
<dbReference type="RefSeq" id="WP_095074557.1">
    <property type="nucleotide sequence ID" value="NZ_LT899436.1"/>
</dbReference>
<feature type="active site" description="Charge relay system" evidence="6">
    <location>
        <position position="208"/>
    </location>
</feature>
<gene>
    <name evidence="9" type="ORF">TJEJU_3772</name>
</gene>
<dbReference type="Gene3D" id="3.50.30.60">
    <property type="entry name" value="LD-carboxypeptidase A C-terminal domain-like"/>
    <property type="match status" value="1"/>
</dbReference>
<evidence type="ECO:0000256" key="2">
    <source>
        <dbReference type="ARBA" id="ARBA00022645"/>
    </source>
</evidence>
<dbReference type="Pfam" id="PF02016">
    <property type="entry name" value="Peptidase_S66"/>
    <property type="match status" value="1"/>
</dbReference>
<dbReference type="InterPro" id="IPR003507">
    <property type="entry name" value="S66_fam"/>
</dbReference>
<evidence type="ECO:0000313" key="9">
    <source>
        <dbReference type="EMBL" id="SNR17408.1"/>
    </source>
</evidence>
<dbReference type="AlphaFoldDB" id="A0A238UFR4"/>
<dbReference type="OrthoDB" id="9807329at2"/>
<dbReference type="Proteomes" id="UP000215214">
    <property type="component" value="Chromosome TJEJU"/>
</dbReference>
<dbReference type="InterPro" id="IPR029062">
    <property type="entry name" value="Class_I_gatase-like"/>
</dbReference>
<dbReference type="PANTHER" id="PTHR30237:SF2">
    <property type="entry name" value="MUREIN TETRAPEPTIDE CARBOXYPEPTIDASE"/>
    <property type="match status" value="1"/>
</dbReference>
<organism evidence="9 10">
    <name type="scientific">Tenacibaculum jejuense</name>
    <dbReference type="NCBI Taxonomy" id="584609"/>
    <lineage>
        <taxon>Bacteria</taxon>
        <taxon>Pseudomonadati</taxon>
        <taxon>Bacteroidota</taxon>
        <taxon>Flavobacteriia</taxon>
        <taxon>Flavobacteriales</taxon>
        <taxon>Flavobacteriaceae</taxon>
        <taxon>Tenacibaculum</taxon>
    </lineage>
</organism>
<evidence type="ECO:0000256" key="5">
    <source>
        <dbReference type="ARBA" id="ARBA00022825"/>
    </source>
</evidence>
<dbReference type="CDD" id="cd07025">
    <property type="entry name" value="Peptidase_S66"/>
    <property type="match status" value="1"/>
</dbReference>
<dbReference type="GO" id="GO:0008236">
    <property type="term" value="F:serine-type peptidase activity"/>
    <property type="evidence" value="ECO:0007669"/>
    <property type="project" value="UniProtKB-KW"/>
</dbReference>
<keyword evidence="10" id="KW-1185">Reference proteome</keyword>
<evidence type="ECO:0000256" key="1">
    <source>
        <dbReference type="ARBA" id="ARBA00010233"/>
    </source>
</evidence>
<evidence type="ECO:0000259" key="8">
    <source>
        <dbReference type="Pfam" id="PF17676"/>
    </source>
</evidence>
<dbReference type="InterPro" id="IPR040449">
    <property type="entry name" value="Peptidase_S66_N"/>
</dbReference>
<proteinExistence type="inferred from homology"/>
<dbReference type="KEGG" id="tje:TJEJU_3772"/>
<evidence type="ECO:0000259" key="7">
    <source>
        <dbReference type="Pfam" id="PF02016"/>
    </source>
</evidence>
<dbReference type="GO" id="GO:0006508">
    <property type="term" value="P:proteolysis"/>
    <property type="evidence" value="ECO:0007669"/>
    <property type="project" value="UniProtKB-KW"/>
</dbReference>
<keyword evidence="3" id="KW-0645">Protease</keyword>
<dbReference type="Gene3D" id="3.40.50.10740">
    <property type="entry name" value="Class I glutamine amidotransferase-like"/>
    <property type="match status" value="1"/>
</dbReference>
<comment type="similarity">
    <text evidence="1">Belongs to the peptidase S66 family.</text>
</comment>
<reference evidence="9 10" key="1">
    <citation type="submission" date="2017-07" db="EMBL/GenBank/DDBJ databases">
        <authorList>
            <person name="Sun Z.S."/>
            <person name="Albrecht U."/>
            <person name="Echele G."/>
            <person name="Lee C.C."/>
        </authorList>
    </citation>
    <scope>NUCLEOTIDE SEQUENCE [LARGE SCALE GENOMIC DNA]</scope>
    <source>
        <strain evidence="10">type strain: KCTC 22618</strain>
    </source>
</reference>
<evidence type="ECO:0000256" key="3">
    <source>
        <dbReference type="ARBA" id="ARBA00022670"/>
    </source>
</evidence>
<dbReference type="SUPFAM" id="SSF52317">
    <property type="entry name" value="Class I glutamine amidotransferase-like"/>
    <property type="match status" value="1"/>
</dbReference>
<dbReference type="PIRSF" id="PIRSF028757">
    <property type="entry name" value="LD-carboxypeptidase"/>
    <property type="match status" value="1"/>
</dbReference>
<keyword evidence="2 9" id="KW-0121">Carboxypeptidase</keyword>
<dbReference type="PANTHER" id="PTHR30237">
    <property type="entry name" value="MURAMOYLTETRAPEPTIDE CARBOXYPEPTIDASE"/>
    <property type="match status" value="1"/>
</dbReference>
<evidence type="ECO:0000256" key="6">
    <source>
        <dbReference type="PIRSR" id="PIRSR028757-1"/>
    </source>
</evidence>
<sequence length="307" mass="34333">MKLTTPSYLKKGDTVAIIAPAGILINRETVIKKAVDLLESWGLQVVLGDHVFTQSNHFAGSDEQRIEDFQKALDNPNIKAIWCARGGYGSVRIIDHLDFNQFMKQPKWIIGYSDVTVFHNHIHNLGVETLHAIMGTSMQDDIAIINESVETLRKAIFGEDLEYQLPSNQNNRVGVVTGQLVGGNLAILASLLGSKSQLNTTDKILFVEEIGEYEYAIDRMLFSLKRANYFKNVKGVIIGDISKVKENSTKWGMPIENLILNVLPENIPVLFDFPAGHEPDNRALVMGRSIELSVKNKQKSNIKFINE</sequence>
<dbReference type="GO" id="GO:0004180">
    <property type="term" value="F:carboxypeptidase activity"/>
    <property type="evidence" value="ECO:0007669"/>
    <property type="project" value="UniProtKB-KW"/>
</dbReference>
<accession>A0A238UFR4</accession>